<evidence type="ECO:0000256" key="1">
    <source>
        <dbReference type="ARBA" id="ARBA00023002"/>
    </source>
</evidence>
<protein>
    <submittedName>
        <fullName evidence="2">Putative oxidoreductase CzcO</fullName>
        <ecNumber evidence="2">1.-.-.-</ecNumber>
    </submittedName>
</protein>
<dbReference type="GO" id="GO:0004497">
    <property type="term" value="F:monooxygenase activity"/>
    <property type="evidence" value="ECO:0007669"/>
    <property type="project" value="TreeGrafter"/>
</dbReference>
<name>A0A4P6QA19_9ACTN</name>
<accession>A0A4P6QA19</accession>
<dbReference type="PRINTS" id="PR00469">
    <property type="entry name" value="PNDRDTASEII"/>
</dbReference>
<dbReference type="InterPro" id="IPR050982">
    <property type="entry name" value="Auxin_biosynth/cation_transpt"/>
</dbReference>
<dbReference type="EMBL" id="CP036455">
    <property type="protein sequence ID" value="QBI56204.1"/>
    <property type="molecule type" value="Genomic_DNA"/>
</dbReference>
<dbReference type="Pfam" id="PF13738">
    <property type="entry name" value="Pyr_redox_3"/>
    <property type="match status" value="1"/>
</dbReference>
<sequence length="354" mass="37642">MIGAGQAGLSGAYYLRHAGLEPGRDFVVVDHNTGPGGAWRHRWDSLTTETVNGVHALPGMPWAAPERPAPVNSAVPAYFAAYEREFDLRVHRPVSVRRVREGAGGRLLVETTAGSWSARGLINATGTWERPFWPHFPGRASFLGRQLHTADFAGGAEFAGQRVVVVGGGASAVDMLLELVGVASSITWLTRRPLNLVTGPFTPELGRASVAVVADRVRRGEQPGSVVSATGLYLPPELSRALDDGRIVLDRVFDRVTPEGVAWYDGRFVAADTLLWATGFRPSVAHLGPLNLRESGGGIRVDGTRAVADPRLHLIGYGPTASTIGANRAGRSAVRQLEDRLGGFRAADAAPLAG</sequence>
<keyword evidence="1 2" id="KW-0560">Oxidoreductase</keyword>
<gene>
    <name evidence="2" type="primary">czcO</name>
    <name evidence="2" type="ORF">EKD16_22255</name>
</gene>
<dbReference type="SUPFAM" id="SSF51905">
    <property type="entry name" value="FAD/NAD(P)-binding domain"/>
    <property type="match status" value="1"/>
</dbReference>
<dbReference type="KEGG" id="strr:EKD16_22255"/>
<dbReference type="InterPro" id="IPR036188">
    <property type="entry name" value="FAD/NAD-bd_sf"/>
</dbReference>
<evidence type="ECO:0000313" key="2">
    <source>
        <dbReference type="EMBL" id="QBI56204.1"/>
    </source>
</evidence>
<dbReference type="Gene3D" id="3.50.50.60">
    <property type="entry name" value="FAD/NAD(P)-binding domain"/>
    <property type="match status" value="1"/>
</dbReference>
<dbReference type="GO" id="GO:0050660">
    <property type="term" value="F:flavin adenine dinucleotide binding"/>
    <property type="evidence" value="ECO:0007669"/>
    <property type="project" value="TreeGrafter"/>
</dbReference>
<proteinExistence type="predicted"/>
<keyword evidence="3" id="KW-1185">Reference proteome</keyword>
<dbReference type="Proteomes" id="UP000292235">
    <property type="component" value="Chromosome"/>
</dbReference>
<dbReference type="PANTHER" id="PTHR43539">
    <property type="entry name" value="FLAVIN-BINDING MONOOXYGENASE-LIKE PROTEIN (AFU_ORTHOLOGUE AFUA_4G09220)"/>
    <property type="match status" value="1"/>
</dbReference>
<dbReference type="PANTHER" id="PTHR43539:SF78">
    <property type="entry name" value="FLAVIN-CONTAINING MONOOXYGENASE"/>
    <property type="match status" value="1"/>
</dbReference>
<organism evidence="2 3">
    <name type="scientific">Streptomonospora litoralis</name>
    <dbReference type="NCBI Taxonomy" id="2498135"/>
    <lineage>
        <taxon>Bacteria</taxon>
        <taxon>Bacillati</taxon>
        <taxon>Actinomycetota</taxon>
        <taxon>Actinomycetes</taxon>
        <taxon>Streptosporangiales</taxon>
        <taxon>Nocardiopsidaceae</taxon>
        <taxon>Streptomonospora</taxon>
    </lineage>
</organism>
<reference evidence="2 3" key="1">
    <citation type="submission" date="2019-02" db="EMBL/GenBank/DDBJ databases">
        <authorList>
            <person name="Khodamoradi S."/>
            <person name="Hahnke R.L."/>
            <person name="Kaempfer P."/>
            <person name="Schumann P."/>
            <person name="Rohde M."/>
            <person name="Steinert M."/>
            <person name="Luzhetskyy A."/>
            <person name="Wink J."/>
            <person name="Ruckert C."/>
        </authorList>
    </citation>
    <scope>NUCLEOTIDE SEQUENCE [LARGE SCALE GENOMIC DNA]</scope>
    <source>
        <strain evidence="2 3">M2</strain>
    </source>
</reference>
<dbReference type="EC" id="1.-.-.-" evidence="2"/>
<dbReference type="AlphaFoldDB" id="A0A4P6QA19"/>
<evidence type="ECO:0000313" key="3">
    <source>
        <dbReference type="Proteomes" id="UP000292235"/>
    </source>
</evidence>